<reference evidence="2" key="1">
    <citation type="journal article" date="2020" name="Stud. Mycol.">
        <title>101 Dothideomycetes genomes: a test case for predicting lifestyles and emergence of pathogens.</title>
        <authorList>
            <person name="Haridas S."/>
            <person name="Albert R."/>
            <person name="Binder M."/>
            <person name="Bloem J."/>
            <person name="Labutti K."/>
            <person name="Salamov A."/>
            <person name="Andreopoulos B."/>
            <person name="Baker S."/>
            <person name="Barry K."/>
            <person name="Bills G."/>
            <person name="Bluhm B."/>
            <person name="Cannon C."/>
            <person name="Castanera R."/>
            <person name="Culley D."/>
            <person name="Daum C."/>
            <person name="Ezra D."/>
            <person name="Gonzalez J."/>
            <person name="Henrissat B."/>
            <person name="Kuo A."/>
            <person name="Liang C."/>
            <person name="Lipzen A."/>
            <person name="Lutzoni F."/>
            <person name="Magnuson J."/>
            <person name="Mondo S."/>
            <person name="Nolan M."/>
            <person name="Ohm R."/>
            <person name="Pangilinan J."/>
            <person name="Park H.-J."/>
            <person name="Ramirez L."/>
            <person name="Alfaro M."/>
            <person name="Sun H."/>
            <person name="Tritt A."/>
            <person name="Yoshinaga Y."/>
            <person name="Zwiers L.-H."/>
            <person name="Turgeon B."/>
            <person name="Goodwin S."/>
            <person name="Spatafora J."/>
            <person name="Crous P."/>
            <person name="Grigoriev I."/>
        </authorList>
    </citation>
    <scope>NUCLEOTIDE SEQUENCE</scope>
    <source>
        <strain evidence="2">CBS 113818</strain>
    </source>
</reference>
<name>A0A6A7AHW8_9PLEO</name>
<keyword evidence="3" id="KW-1185">Reference proteome</keyword>
<dbReference type="PANTHER" id="PTHR21310">
    <property type="entry name" value="AMINOGLYCOSIDE PHOSPHOTRANSFERASE-RELATED-RELATED"/>
    <property type="match status" value="1"/>
</dbReference>
<evidence type="ECO:0000313" key="3">
    <source>
        <dbReference type="Proteomes" id="UP000799424"/>
    </source>
</evidence>
<dbReference type="EMBL" id="MU006216">
    <property type="protein sequence ID" value="KAF2832902.1"/>
    <property type="molecule type" value="Genomic_DNA"/>
</dbReference>
<feature type="signal peptide" evidence="1">
    <location>
        <begin position="1"/>
        <end position="19"/>
    </location>
</feature>
<dbReference type="OrthoDB" id="2906425at2759"/>
<dbReference type="InterPro" id="IPR011009">
    <property type="entry name" value="Kinase-like_dom_sf"/>
</dbReference>
<feature type="chain" id="PRO_5025428619" evidence="1">
    <location>
        <begin position="20"/>
        <end position="171"/>
    </location>
</feature>
<dbReference type="PANTHER" id="PTHR21310:SF13">
    <property type="entry name" value="AMINOGLYCOSIDE PHOSPHOTRANSFERASE DOMAIN-CONTAINING PROTEIN"/>
    <property type="match status" value="1"/>
</dbReference>
<dbReference type="AlphaFoldDB" id="A0A6A7AHW8"/>
<sequence length="171" mass="18857">MSRLLVIALLFSNNNSTAAPQITQYHNHNSESPTSCRQHTFVSSSNQVLSGKKTFSCEPHWTKEPSIDVIQTLVVKHLHLEEALDVSFCAEGALNKLYAVDCEKGRFIFGASLPVAPGVKTKSEVATLAFVSEKTSIPVPQVIASDSDLHNDLGFEWILMERVNARPLHEV</sequence>
<keyword evidence="1" id="KW-0732">Signal</keyword>
<dbReference type="Proteomes" id="UP000799424">
    <property type="component" value="Unassembled WGS sequence"/>
</dbReference>
<protein>
    <submittedName>
        <fullName evidence="2">Uncharacterized protein</fullName>
    </submittedName>
</protein>
<accession>A0A6A7AHW8</accession>
<gene>
    <name evidence="2" type="ORF">CC86DRAFT_414612</name>
</gene>
<dbReference type="SUPFAM" id="SSF56112">
    <property type="entry name" value="Protein kinase-like (PK-like)"/>
    <property type="match status" value="1"/>
</dbReference>
<proteinExistence type="predicted"/>
<evidence type="ECO:0000256" key="1">
    <source>
        <dbReference type="SAM" id="SignalP"/>
    </source>
</evidence>
<dbReference type="InterPro" id="IPR051678">
    <property type="entry name" value="AGP_Transferase"/>
</dbReference>
<evidence type="ECO:0000313" key="2">
    <source>
        <dbReference type="EMBL" id="KAF2832902.1"/>
    </source>
</evidence>
<organism evidence="2 3">
    <name type="scientific">Ophiobolus disseminans</name>
    <dbReference type="NCBI Taxonomy" id="1469910"/>
    <lineage>
        <taxon>Eukaryota</taxon>
        <taxon>Fungi</taxon>
        <taxon>Dikarya</taxon>
        <taxon>Ascomycota</taxon>
        <taxon>Pezizomycotina</taxon>
        <taxon>Dothideomycetes</taxon>
        <taxon>Pleosporomycetidae</taxon>
        <taxon>Pleosporales</taxon>
        <taxon>Pleosporineae</taxon>
        <taxon>Phaeosphaeriaceae</taxon>
        <taxon>Ophiobolus</taxon>
    </lineage>
</organism>